<keyword evidence="1" id="KW-1133">Transmembrane helix</keyword>
<sequence>MVASCTSSRADARLTFPASQSFRLGVFEIVPVFSFCILCLVAFLLLSQIVFRYVR</sequence>
<dbReference type="AlphaFoldDB" id="B7Q1B6"/>
<dbReference type="EMBL" id="DS836919">
    <property type="protein sequence ID" value="EEC12638.1"/>
    <property type="molecule type" value="Genomic_DNA"/>
</dbReference>
<reference evidence="3" key="2">
    <citation type="submission" date="2020-05" db="UniProtKB">
        <authorList>
            <consortium name="EnsemblMetazoa"/>
        </authorList>
    </citation>
    <scope>IDENTIFICATION</scope>
    <source>
        <strain evidence="3">wikel</strain>
    </source>
</reference>
<name>B7Q1B6_IXOSC</name>
<dbReference type="Proteomes" id="UP000001555">
    <property type="component" value="Unassembled WGS sequence"/>
</dbReference>
<organism>
    <name type="scientific">Ixodes scapularis</name>
    <name type="common">Black-legged tick</name>
    <name type="synonym">Deer tick</name>
    <dbReference type="NCBI Taxonomy" id="6945"/>
    <lineage>
        <taxon>Eukaryota</taxon>
        <taxon>Metazoa</taxon>
        <taxon>Ecdysozoa</taxon>
        <taxon>Arthropoda</taxon>
        <taxon>Chelicerata</taxon>
        <taxon>Arachnida</taxon>
        <taxon>Acari</taxon>
        <taxon>Parasitiformes</taxon>
        <taxon>Ixodida</taxon>
        <taxon>Ixodoidea</taxon>
        <taxon>Ixodidae</taxon>
        <taxon>Ixodinae</taxon>
        <taxon>Ixodes</taxon>
    </lineage>
</organism>
<dbReference type="VEuPathDB" id="VectorBase:ISCW009839"/>
<evidence type="ECO:0000313" key="2">
    <source>
        <dbReference type="EMBL" id="EEC12638.1"/>
    </source>
</evidence>
<evidence type="ECO:0000256" key="1">
    <source>
        <dbReference type="SAM" id="Phobius"/>
    </source>
</evidence>
<feature type="transmembrane region" description="Helical" evidence="1">
    <location>
        <begin position="29"/>
        <end position="51"/>
    </location>
</feature>
<dbReference type="PaxDb" id="6945-B7Q1B6"/>
<evidence type="ECO:0000313" key="3">
    <source>
        <dbReference type="EnsemblMetazoa" id="ISCW009839-PA"/>
    </source>
</evidence>
<keyword evidence="4" id="KW-1185">Reference proteome</keyword>
<protein>
    <submittedName>
        <fullName evidence="2 3">Uncharacterized protein</fullName>
    </submittedName>
</protein>
<reference evidence="2 4" key="1">
    <citation type="submission" date="2008-03" db="EMBL/GenBank/DDBJ databases">
        <title>Annotation of Ixodes scapularis.</title>
        <authorList>
            <consortium name="Ixodes scapularis Genome Project Consortium"/>
            <person name="Caler E."/>
            <person name="Hannick L.I."/>
            <person name="Bidwell S."/>
            <person name="Joardar V."/>
            <person name="Thiagarajan M."/>
            <person name="Amedeo P."/>
            <person name="Galinsky K.J."/>
            <person name="Schobel S."/>
            <person name="Inman J."/>
            <person name="Hostetler J."/>
            <person name="Miller J."/>
            <person name="Hammond M."/>
            <person name="Megy K."/>
            <person name="Lawson D."/>
            <person name="Kodira C."/>
            <person name="Sutton G."/>
            <person name="Meyer J."/>
            <person name="Hill C.A."/>
            <person name="Birren B."/>
            <person name="Nene V."/>
            <person name="Collins F."/>
            <person name="Alarcon-Chaidez F."/>
            <person name="Wikel S."/>
            <person name="Strausberg R."/>
        </authorList>
    </citation>
    <scope>NUCLEOTIDE SEQUENCE [LARGE SCALE GENOMIC DNA]</scope>
    <source>
        <strain evidence="4">Wikel</strain>
        <strain evidence="2">Wikel colony</strain>
    </source>
</reference>
<accession>B7Q1B6</accession>
<dbReference type="VEuPathDB" id="VectorBase:ISCI009839"/>
<dbReference type="InParanoid" id="B7Q1B6"/>
<keyword evidence="1" id="KW-0812">Transmembrane</keyword>
<keyword evidence="1" id="KW-0472">Membrane</keyword>
<gene>
    <name evidence="2" type="ORF">IscW_ISCW009839</name>
</gene>
<proteinExistence type="predicted"/>
<dbReference type="EMBL" id="ABJB010813597">
    <property type="status" value="NOT_ANNOTATED_CDS"/>
    <property type="molecule type" value="Genomic_DNA"/>
</dbReference>
<dbReference type="EnsemblMetazoa" id="ISCW009839-RA">
    <property type="protein sequence ID" value="ISCW009839-PA"/>
    <property type="gene ID" value="ISCW009839"/>
</dbReference>
<dbReference type="HOGENOM" id="CLU_3034686_0_0_1"/>
<evidence type="ECO:0000313" key="4">
    <source>
        <dbReference type="Proteomes" id="UP000001555"/>
    </source>
</evidence>